<dbReference type="InterPro" id="IPR013783">
    <property type="entry name" value="Ig-like_fold"/>
</dbReference>
<protein>
    <recommendedName>
        <fullName evidence="2">Tail tubular protein B</fullName>
    </recommendedName>
</protein>
<reference evidence="1" key="1">
    <citation type="submission" date="2024-05" db="EMBL/GenBank/DDBJ databases">
        <title>Defense systems in Pseudomonas aeruginosa.</title>
        <authorList>
            <person name="van den Berg D.F."/>
            <person name="Costa R.A."/>
        </authorList>
    </citation>
    <scope>NUCLEOTIDE SEQUENCE</scope>
</reference>
<evidence type="ECO:0008006" key="2">
    <source>
        <dbReference type="Google" id="ProtNLM"/>
    </source>
</evidence>
<sequence>MTLLVQPSFSAGEMAPATYGRVDLARYYTGLRTCRNFQVLPEGGVQNRSGTKFIAEVKASANFTRLIPFQYSTEQTYILEFGNLYIRFVSNGGQVVSGSVPYEIASPYTTADLRDLKFTQSADVLTIVHPNYAPRELKRLAPTNWTLSAIAFQPGIAAPTGLSGSPRSGGSGDTTNYRYRVTAVSSKDTGSIESWASNTATVASFDDKPGATLSWTAVTGADHYNIYKDKSSGVFGYIGQADTTSFSDINIAPDNDKTVPIGYNPFTGGNNPSVVGYFQQRLVFAASKDQPQTIWMSRVGDFHNFGYSDPYKDDDGIEFTIASREVNQIRHLVSLRDLLVLTSGAEWSVSSSKETGITPESISVSAQSYFGSSGVIPAVYANTALYIQARGGKLSTLAYNDIDAGFRPSDVSVLSSHLLRGYTIEDQAFTLTPNGVLWMVRNDGVLLGFTFMPEQQVFAWHRHDTDGEVESVATVPEGDEDILYMIVKRTINGSTKRYIERMQSRQLNKFESGDYVYDRSFFVDCGLTYDGRGTMSATLTGGTDWKYPNALTLEALSAPFNPGHVGRYLILYGGGDENNIGDVLTVKILAYDSPGVVSVEPQTIVPESLRGISATRWGFAATTISGLGHLEGKTVSILADGNVAPQAVVSGGSITLDGPSLVVHIGLPITAEIETLDITMQNQQAFLGNKKRINQLVVLLEQSRGFWAGARSDRLRAASGWEYKQRATENYGEPIELKTGKAEISISTDWTDDGRIFIRQSDPLPITILGVLPNVQAGG</sequence>
<proteinExistence type="predicted"/>
<evidence type="ECO:0000313" key="1">
    <source>
        <dbReference type="EMBL" id="XCN26704.1"/>
    </source>
</evidence>
<dbReference type="Gene3D" id="2.60.40.10">
    <property type="entry name" value="Immunoglobulins"/>
    <property type="match status" value="1"/>
</dbReference>
<dbReference type="EMBL" id="PP813864">
    <property type="protein sequence ID" value="XCN26704.1"/>
    <property type="molecule type" value="Genomic_DNA"/>
</dbReference>
<name>A0AAU8KXB0_9VIRU</name>
<organism evidence="1">
    <name type="scientific">Pseudomonas phage vB_PaeP_FBPa42</name>
    <dbReference type="NCBI Taxonomy" id="3231240"/>
    <lineage>
        <taxon>Viruses</taxon>
    </lineage>
</organism>
<accession>A0AAU8KXB0</accession>